<dbReference type="InterPro" id="IPR002645">
    <property type="entry name" value="STAS_dom"/>
</dbReference>
<dbReference type="AlphaFoldDB" id="A0A1H9K857"/>
<protein>
    <submittedName>
        <fullName evidence="2">STAS domain-containing protein</fullName>
    </submittedName>
</protein>
<evidence type="ECO:0000259" key="1">
    <source>
        <dbReference type="PROSITE" id="PS50801"/>
    </source>
</evidence>
<proteinExistence type="predicted"/>
<name>A0A1H9K857_9PSEU</name>
<dbReference type="CDD" id="cd07043">
    <property type="entry name" value="STAS_anti-anti-sigma_factors"/>
    <property type="match status" value="1"/>
</dbReference>
<organism evidence="2 3">
    <name type="scientific">Actinokineospora terrae</name>
    <dbReference type="NCBI Taxonomy" id="155974"/>
    <lineage>
        <taxon>Bacteria</taxon>
        <taxon>Bacillati</taxon>
        <taxon>Actinomycetota</taxon>
        <taxon>Actinomycetes</taxon>
        <taxon>Pseudonocardiales</taxon>
        <taxon>Pseudonocardiaceae</taxon>
        <taxon>Actinokineospora</taxon>
    </lineage>
</organism>
<dbReference type="Proteomes" id="UP000199051">
    <property type="component" value="Unassembled WGS sequence"/>
</dbReference>
<dbReference type="InterPro" id="IPR036513">
    <property type="entry name" value="STAS_dom_sf"/>
</dbReference>
<feature type="domain" description="STAS" evidence="1">
    <location>
        <begin position="18"/>
        <end position="115"/>
    </location>
</feature>
<dbReference type="STRING" id="155974.SAMN04487818_10163"/>
<keyword evidence="3" id="KW-1185">Reference proteome</keyword>
<dbReference type="EMBL" id="FOGI01000001">
    <property type="protein sequence ID" value="SEQ95314.1"/>
    <property type="molecule type" value="Genomic_DNA"/>
</dbReference>
<dbReference type="Pfam" id="PF01740">
    <property type="entry name" value="STAS"/>
    <property type="match status" value="1"/>
</dbReference>
<sequence length="121" mass="12676">MTRPLLDFVRVPGPAHAVLAVTGEVDMSSAHLLDHHLSAAQTDHATVLLDLTAVRFLSAAGVDVIVTAAYRADETGGRLVVVAAENSAPHRTITLAGTVRPIALSHSVADALRESDREPLA</sequence>
<evidence type="ECO:0000313" key="3">
    <source>
        <dbReference type="Proteomes" id="UP000199051"/>
    </source>
</evidence>
<dbReference type="Gene3D" id="3.30.750.24">
    <property type="entry name" value="STAS domain"/>
    <property type="match status" value="1"/>
</dbReference>
<accession>A0A1H9K857</accession>
<dbReference type="GO" id="GO:0043856">
    <property type="term" value="F:anti-sigma factor antagonist activity"/>
    <property type="evidence" value="ECO:0007669"/>
    <property type="project" value="TreeGrafter"/>
</dbReference>
<dbReference type="PANTHER" id="PTHR33495:SF2">
    <property type="entry name" value="ANTI-SIGMA FACTOR ANTAGONIST TM_1081-RELATED"/>
    <property type="match status" value="1"/>
</dbReference>
<dbReference type="SUPFAM" id="SSF52091">
    <property type="entry name" value="SpoIIaa-like"/>
    <property type="match status" value="1"/>
</dbReference>
<gene>
    <name evidence="2" type="ORF">SAMN04487818_10163</name>
</gene>
<reference evidence="3" key="1">
    <citation type="submission" date="2016-10" db="EMBL/GenBank/DDBJ databases">
        <authorList>
            <person name="Varghese N."/>
            <person name="Submissions S."/>
        </authorList>
    </citation>
    <scope>NUCLEOTIDE SEQUENCE [LARGE SCALE GENOMIC DNA]</scope>
    <source>
        <strain evidence="3">DSM 44260</strain>
    </source>
</reference>
<dbReference type="RefSeq" id="WP_092774361.1">
    <property type="nucleotide sequence ID" value="NZ_FOGI01000001.1"/>
</dbReference>
<evidence type="ECO:0000313" key="2">
    <source>
        <dbReference type="EMBL" id="SEQ95314.1"/>
    </source>
</evidence>
<dbReference type="PANTHER" id="PTHR33495">
    <property type="entry name" value="ANTI-SIGMA FACTOR ANTAGONIST TM_1081-RELATED-RELATED"/>
    <property type="match status" value="1"/>
</dbReference>
<dbReference type="PROSITE" id="PS50801">
    <property type="entry name" value="STAS"/>
    <property type="match status" value="1"/>
</dbReference>